<feature type="transmembrane region" description="Helical" evidence="1">
    <location>
        <begin position="12"/>
        <end position="28"/>
    </location>
</feature>
<keyword evidence="1" id="KW-1133">Transmembrane helix</keyword>
<proteinExistence type="predicted"/>
<dbReference type="RefSeq" id="WP_245727636.1">
    <property type="nucleotide sequence ID" value="NZ_FOBH01000002.1"/>
</dbReference>
<evidence type="ECO:0000313" key="2">
    <source>
        <dbReference type="EMBL" id="SEK60735.1"/>
    </source>
</evidence>
<dbReference type="Pfam" id="PF07254">
    <property type="entry name" value="Cpta_toxin"/>
    <property type="match status" value="1"/>
</dbReference>
<keyword evidence="3" id="KW-1185">Reference proteome</keyword>
<name>A0A1H7IJ58_9PROT</name>
<gene>
    <name evidence="2" type="ORF">SAMN05216387_102143</name>
</gene>
<dbReference type="EMBL" id="FOBH01000002">
    <property type="protein sequence ID" value="SEK60735.1"/>
    <property type="molecule type" value="Genomic_DNA"/>
</dbReference>
<dbReference type="Proteomes" id="UP000198620">
    <property type="component" value="Unassembled WGS sequence"/>
</dbReference>
<dbReference type="InterPro" id="IPR009883">
    <property type="entry name" value="YgfX"/>
</dbReference>
<sequence length="165" mass="18724">MLIVHLKPSKRLAVALGFAHFSAIALLWPLTLPVMVKLVGSTLLVASLVYYERYYAWLTSPGSIKGLQLESGASDEMSCTLETKSGERFACVLLGSSFVAPYLTVLELRPLVHPKSWRRRFARSIVILPDGIDADEFRRLRVLLRWKWKDPKVKEQKRTTDPGRN</sequence>
<keyword evidence="1" id="KW-0812">Transmembrane</keyword>
<dbReference type="AlphaFoldDB" id="A0A1H7IJ58"/>
<protein>
    <submittedName>
        <fullName evidence="2">Toxin CptA</fullName>
    </submittedName>
</protein>
<keyword evidence="1" id="KW-0472">Membrane</keyword>
<evidence type="ECO:0000313" key="3">
    <source>
        <dbReference type="Proteomes" id="UP000198620"/>
    </source>
</evidence>
<reference evidence="2 3" key="1">
    <citation type="submission" date="2016-10" db="EMBL/GenBank/DDBJ databases">
        <authorList>
            <person name="de Groot N.N."/>
        </authorList>
    </citation>
    <scope>NUCLEOTIDE SEQUENCE [LARGE SCALE GENOMIC DNA]</scope>
    <source>
        <strain evidence="2 3">Nv1</strain>
    </source>
</reference>
<organism evidence="2 3">
    <name type="scientific">Nitrosovibrio tenuis</name>
    <dbReference type="NCBI Taxonomy" id="1233"/>
    <lineage>
        <taxon>Bacteria</taxon>
        <taxon>Pseudomonadati</taxon>
        <taxon>Pseudomonadota</taxon>
        <taxon>Betaproteobacteria</taxon>
        <taxon>Nitrosomonadales</taxon>
        <taxon>Nitrosomonadaceae</taxon>
        <taxon>Nitrosovibrio</taxon>
    </lineage>
</organism>
<evidence type="ECO:0000256" key="1">
    <source>
        <dbReference type="SAM" id="Phobius"/>
    </source>
</evidence>
<accession>A0A1H7IJ58</accession>